<evidence type="ECO:0000256" key="1">
    <source>
        <dbReference type="SAM" id="SignalP"/>
    </source>
</evidence>
<keyword evidence="3" id="KW-1185">Reference proteome</keyword>
<organism evidence="2 3">
    <name type="scientific">Setaria viridis</name>
    <name type="common">Green bristlegrass</name>
    <name type="synonym">Setaria italica subsp. viridis</name>
    <dbReference type="NCBI Taxonomy" id="4556"/>
    <lineage>
        <taxon>Eukaryota</taxon>
        <taxon>Viridiplantae</taxon>
        <taxon>Streptophyta</taxon>
        <taxon>Embryophyta</taxon>
        <taxon>Tracheophyta</taxon>
        <taxon>Spermatophyta</taxon>
        <taxon>Magnoliopsida</taxon>
        <taxon>Liliopsida</taxon>
        <taxon>Poales</taxon>
        <taxon>Poaceae</taxon>
        <taxon>PACMAD clade</taxon>
        <taxon>Panicoideae</taxon>
        <taxon>Panicodae</taxon>
        <taxon>Paniceae</taxon>
        <taxon>Cenchrinae</taxon>
        <taxon>Setaria</taxon>
    </lineage>
</organism>
<dbReference type="Proteomes" id="UP000298652">
    <property type="component" value="Chromosome 5"/>
</dbReference>
<feature type="signal peptide" evidence="1">
    <location>
        <begin position="1"/>
        <end position="25"/>
    </location>
</feature>
<evidence type="ECO:0000313" key="2">
    <source>
        <dbReference type="EMBL" id="TKW15128.1"/>
    </source>
</evidence>
<dbReference type="AlphaFoldDB" id="A0A4U6UGM0"/>
<sequence length="63" mass="7337">MPVRELARVIMSTLLITTCIRVVDCEQSNDLIRDPEEKGKIELIRDSRNLFEYIIHSPIRAPK</sequence>
<name>A0A4U6UGM0_SETVI</name>
<accession>A0A4U6UGM0</accession>
<protein>
    <submittedName>
        <fullName evidence="2">Uncharacterized protein</fullName>
    </submittedName>
</protein>
<feature type="chain" id="PRO_5020387974" evidence="1">
    <location>
        <begin position="26"/>
        <end position="63"/>
    </location>
</feature>
<dbReference type="EMBL" id="CM016556">
    <property type="protein sequence ID" value="TKW15128.1"/>
    <property type="molecule type" value="Genomic_DNA"/>
</dbReference>
<proteinExistence type="predicted"/>
<evidence type="ECO:0000313" key="3">
    <source>
        <dbReference type="Proteomes" id="UP000298652"/>
    </source>
</evidence>
<reference evidence="2" key="1">
    <citation type="submission" date="2019-03" db="EMBL/GenBank/DDBJ databases">
        <title>WGS assembly of Setaria viridis.</title>
        <authorList>
            <person name="Huang P."/>
            <person name="Jenkins J."/>
            <person name="Grimwood J."/>
            <person name="Barry K."/>
            <person name="Healey A."/>
            <person name="Mamidi S."/>
            <person name="Sreedasyam A."/>
            <person name="Shu S."/>
            <person name="Feldman M."/>
            <person name="Wu J."/>
            <person name="Yu Y."/>
            <person name="Chen C."/>
            <person name="Johnson J."/>
            <person name="Rokhsar D."/>
            <person name="Baxter I."/>
            <person name="Schmutz J."/>
            <person name="Brutnell T."/>
            <person name="Kellogg E."/>
        </authorList>
    </citation>
    <scope>NUCLEOTIDE SEQUENCE [LARGE SCALE GENOMIC DNA]</scope>
</reference>
<gene>
    <name evidence="2" type="ORF">SEVIR_5G216150v2</name>
</gene>
<keyword evidence="1" id="KW-0732">Signal</keyword>
<dbReference type="Gramene" id="TKW15128">
    <property type="protein sequence ID" value="TKW15128"/>
    <property type="gene ID" value="SEVIR_5G216150v2"/>
</dbReference>